<organism evidence="1 2">
    <name type="scientific">Sphenostylis stenocarpa</name>
    <dbReference type="NCBI Taxonomy" id="92480"/>
    <lineage>
        <taxon>Eukaryota</taxon>
        <taxon>Viridiplantae</taxon>
        <taxon>Streptophyta</taxon>
        <taxon>Embryophyta</taxon>
        <taxon>Tracheophyta</taxon>
        <taxon>Spermatophyta</taxon>
        <taxon>Magnoliopsida</taxon>
        <taxon>eudicotyledons</taxon>
        <taxon>Gunneridae</taxon>
        <taxon>Pentapetalae</taxon>
        <taxon>rosids</taxon>
        <taxon>fabids</taxon>
        <taxon>Fabales</taxon>
        <taxon>Fabaceae</taxon>
        <taxon>Papilionoideae</taxon>
        <taxon>50 kb inversion clade</taxon>
        <taxon>NPAAA clade</taxon>
        <taxon>indigoferoid/millettioid clade</taxon>
        <taxon>Phaseoleae</taxon>
        <taxon>Sphenostylis</taxon>
    </lineage>
</organism>
<reference evidence="1" key="1">
    <citation type="submission" date="2023-10" db="EMBL/GenBank/DDBJ databases">
        <authorList>
            <person name="Domelevo Entfellner J.-B."/>
        </authorList>
    </citation>
    <scope>NUCLEOTIDE SEQUENCE</scope>
</reference>
<gene>
    <name evidence="1" type="ORF">AYBTSS11_LOCUS612</name>
</gene>
<name>A0AA86V8H4_9FABA</name>
<sequence>MGVHWIKKVYHRDNSMKDGLNDEVIVEDMEETLSLQLFSLSLLLSKPTPTFLNSLNYNVFSSSSRNPLLFSPTSKPTLTASYLRTAANRSVWSSSNPAPQRVTTQTNLRLNLWLYPTLLIFKLPANRST</sequence>
<dbReference type="Proteomes" id="UP001189624">
    <property type="component" value="Chromosome 1"/>
</dbReference>
<dbReference type="AlphaFoldDB" id="A0AA86V8H4"/>
<accession>A0AA86V8H4</accession>
<evidence type="ECO:0000313" key="2">
    <source>
        <dbReference type="Proteomes" id="UP001189624"/>
    </source>
</evidence>
<keyword evidence="2" id="KW-1185">Reference proteome</keyword>
<proteinExistence type="predicted"/>
<dbReference type="EMBL" id="OY731398">
    <property type="protein sequence ID" value="CAJ1799908.1"/>
    <property type="molecule type" value="Genomic_DNA"/>
</dbReference>
<dbReference type="Gramene" id="rna-AYBTSS11_LOCUS612">
    <property type="protein sequence ID" value="CAJ1799908.1"/>
    <property type="gene ID" value="gene-AYBTSS11_LOCUS612"/>
</dbReference>
<protein>
    <submittedName>
        <fullName evidence="1">Uncharacterized protein</fullName>
    </submittedName>
</protein>
<evidence type="ECO:0000313" key="1">
    <source>
        <dbReference type="EMBL" id="CAJ1799908.1"/>
    </source>
</evidence>